<dbReference type="InterPro" id="IPR050138">
    <property type="entry name" value="DHOase/Allantoinase_Hydrolase"/>
</dbReference>
<comment type="caution">
    <text evidence="9">The sequence shown here is derived from an EMBL/GenBank/DDBJ whole genome shotgun (WGS) entry which is preliminary data.</text>
</comment>
<dbReference type="PROSITE" id="PS00482">
    <property type="entry name" value="DIHYDROOROTASE_1"/>
    <property type="match status" value="1"/>
</dbReference>
<evidence type="ECO:0000259" key="8">
    <source>
        <dbReference type="Pfam" id="PF12890"/>
    </source>
</evidence>
<keyword evidence="10" id="KW-1185">Reference proteome</keyword>
<dbReference type="SUPFAM" id="SSF51338">
    <property type="entry name" value="Composite domain of metallo-dependent hydrolases"/>
    <property type="match status" value="1"/>
</dbReference>
<comment type="function">
    <text evidence="2">Catalyzes the reversible cyclization of carbamoyl aspartate to dihydroorotate.</text>
</comment>
<keyword evidence="4" id="KW-0479">Metal-binding</keyword>
<evidence type="ECO:0000256" key="3">
    <source>
        <dbReference type="ARBA" id="ARBA00010286"/>
    </source>
</evidence>
<dbReference type="RefSeq" id="WP_378226298.1">
    <property type="nucleotide sequence ID" value="NZ_JBHRZP010000001.1"/>
</dbReference>
<dbReference type="SUPFAM" id="SSF51556">
    <property type="entry name" value="Metallo-dependent hydrolases"/>
    <property type="match status" value="1"/>
</dbReference>
<dbReference type="EMBL" id="JBEPMN010000004">
    <property type="protein sequence ID" value="MET3661178.1"/>
    <property type="molecule type" value="Genomic_DNA"/>
</dbReference>
<evidence type="ECO:0000256" key="4">
    <source>
        <dbReference type="ARBA" id="ARBA00022723"/>
    </source>
</evidence>
<proteinExistence type="inferred from homology"/>
<dbReference type="InterPro" id="IPR011059">
    <property type="entry name" value="Metal-dep_hydrolase_composite"/>
</dbReference>
<dbReference type="PANTHER" id="PTHR43668">
    <property type="entry name" value="ALLANTOINASE"/>
    <property type="match status" value="1"/>
</dbReference>
<dbReference type="Pfam" id="PF12890">
    <property type="entry name" value="DHOase"/>
    <property type="match status" value="1"/>
</dbReference>
<feature type="domain" description="Dihydroorotase catalytic" evidence="8">
    <location>
        <begin position="49"/>
        <end position="99"/>
    </location>
</feature>
<comment type="similarity">
    <text evidence="3">Belongs to the metallo-dependent hydrolases superfamily. DHOase family. Class I DHOase subfamily.</text>
</comment>
<dbReference type="Pfam" id="PF01979">
    <property type="entry name" value="Amidohydro_1"/>
    <property type="match status" value="1"/>
</dbReference>
<dbReference type="GO" id="GO:0004151">
    <property type="term" value="F:dihydroorotase activity"/>
    <property type="evidence" value="ECO:0007669"/>
    <property type="project" value="UniProtKB-EC"/>
</dbReference>
<dbReference type="EC" id="3.5.2.3" evidence="9"/>
<dbReference type="InterPro" id="IPR006680">
    <property type="entry name" value="Amidohydro-rel"/>
</dbReference>
<evidence type="ECO:0000259" key="7">
    <source>
        <dbReference type="Pfam" id="PF01979"/>
    </source>
</evidence>
<evidence type="ECO:0000313" key="9">
    <source>
        <dbReference type="EMBL" id="MET3661178.1"/>
    </source>
</evidence>
<accession>A0ABV2KM67</accession>
<evidence type="ECO:0000313" key="10">
    <source>
        <dbReference type="Proteomes" id="UP001549143"/>
    </source>
</evidence>
<reference evidence="9 10" key="1">
    <citation type="submission" date="2024-06" db="EMBL/GenBank/DDBJ databases">
        <title>Genomic Encyclopedia of Type Strains, Phase IV (KMG-IV): sequencing the most valuable type-strain genomes for metagenomic binning, comparative biology and taxonomic classification.</title>
        <authorList>
            <person name="Goeker M."/>
        </authorList>
    </citation>
    <scope>NUCLEOTIDE SEQUENCE [LARGE SCALE GENOMIC DNA]</scope>
    <source>
        <strain evidence="9 10">DSM 19730</strain>
    </source>
</reference>
<keyword evidence="5 9" id="KW-0378">Hydrolase</keyword>
<dbReference type="Gene3D" id="2.30.40.10">
    <property type="entry name" value="Urease, subunit C, domain 1"/>
    <property type="match status" value="1"/>
</dbReference>
<sequence length="453" mass="48184">MFDLAIKNGILVSDNSVTRANIYIDGERIGAVCPPDENYDACEVYDAAGRYVLPGLVDAHVHFRDPGLVHKEGFENGSLAAACGGVTTVVIMPTDDPMTDDPVTFREKIALGRRSFVDFGLNVIVGPNPGDLGALAECGPCAFELFLADVPDHYRIADAGQLLTALRAIAAVGGVAGVTPMLDSIIRTRTDELRAQGRAAPLDFAASRPPEAEALGIALACEAAILAECRLHIRQVSSREGVDAVAAYKERAPGLISAETLPHNMFLNEDHLRALGPFAKMAPPLRLPEQGQALIAGVKAGALDIVVTDHAPHLPQEKELGRDDIWKAPSGVPGLETLLPVMLARSLGGEIDLTQMVAALSTTPAKLFGLFPRKGLVAPGADADLIVVDQSVRRKIEPTSMKTRASSTPFLDFEGAGTIDLVMLRGRRVVEDGMPVGDPCGSFIRPVRQGQFR</sequence>
<dbReference type="PANTHER" id="PTHR43668:SF2">
    <property type="entry name" value="ALLANTOINASE"/>
    <property type="match status" value="1"/>
</dbReference>
<dbReference type="Proteomes" id="UP001549143">
    <property type="component" value="Unassembled WGS sequence"/>
</dbReference>
<evidence type="ECO:0000256" key="5">
    <source>
        <dbReference type="ARBA" id="ARBA00022801"/>
    </source>
</evidence>
<dbReference type="InterPro" id="IPR024403">
    <property type="entry name" value="DHOase_cat"/>
</dbReference>
<dbReference type="InterPro" id="IPR032466">
    <property type="entry name" value="Metal_Hydrolase"/>
</dbReference>
<dbReference type="Gene3D" id="3.20.20.140">
    <property type="entry name" value="Metal-dependent hydrolases"/>
    <property type="match status" value="1"/>
</dbReference>
<evidence type="ECO:0000256" key="1">
    <source>
        <dbReference type="ARBA" id="ARBA00001947"/>
    </source>
</evidence>
<organism evidence="9 10">
    <name type="scientific">Aquamicrobium ahrensii</name>
    <dbReference type="NCBI Taxonomy" id="469551"/>
    <lineage>
        <taxon>Bacteria</taxon>
        <taxon>Pseudomonadati</taxon>
        <taxon>Pseudomonadota</taxon>
        <taxon>Alphaproteobacteria</taxon>
        <taxon>Hyphomicrobiales</taxon>
        <taxon>Phyllobacteriaceae</taxon>
        <taxon>Aquamicrobium</taxon>
    </lineage>
</organism>
<gene>
    <name evidence="9" type="ORF">ABID44_001498</name>
</gene>
<evidence type="ECO:0000256" key="2">
    <source>
        <dbReference type="ARBA" id="ARBA00002368"/>
    </source>
</evidence>
<evidence type="ECO:0000256" key="6">
    <source>
        <dbReference type="ARBA" id="ARBA00022975"/>
    </source>
</evidence>
<protein>
    <submittedName>
        <fullName evidence="9">Dihydroorotase</fullName>
        <ecNumber evidence="9">3.5.2.3</ecNumber>
    </submittedName>
</protein>
<comment type="cofactor">
    <cofactor evidence="1">
        <name>Zn(2+)</name>
        <dbReference type="ChEBI" id="CHEBI:29105"/>
    </cofactor>
</comment>
<dbReference type="PROSITE" id="PS00483">
    <property type="entry name" value="DIHYDROOROTASE_2"/>
    <property type="match status" value="1"/>
</dbReference>
<feature type="domain" description="Amidohydrolase-related" evidence="7">
    <location>
        <begin position="285"/>
        <end position="429"/>
    </location>
</feature>
<name>A0ABV2KM67_9HYPH</name>
<keyword evidence="6" id="KW-0665">Pyrimidine biosynthesis</keyword>
<dbReference type="InterPro" id="IPR002195">
    <property type="entry name" value="Dihydroorotase_CS"/>
</dbReference>